<accession>A0A540WSK9</accession>
<protein>
    <submittedName>
        <fullName evidence="1">Uncharacterized protein</fullName>
    </submittedName>
</protein>
<dbReference type="RefSeq" id="WP_141646254.1">
    <property type="nucleotide sequence ID" value="NZ_VIFM01000159.1"/>
</dbReference>
<sequence length="71" mass="7936">MGKKTFVQRVARQLQELAFKDFGYKPSYMVCLHLAEAPSEHRISADSDAEAQRLFAANRATFASYRGAPNA</sequence>
<organism evidence="1 2">
    <name type="scientific">Myxococcus llanfairpwllgwyngyllgogerychwyrndrobwllllantysiliogogogochensis</name>
    <dbReference type="NCBI Taxonomy" id="2590453"/>
    <lineage>
        <taxon>Bacteria</taxon>
        <taxon>Pseudomonadati</taxon>
        <taxon>Myxococcota</taxon>
        <taxon>Myxococcia</taxon>
        <taxon>Myxococcales</taxon>
        <taxon>Cystobacterineae</taxon>
        <taxon>Myxococcaceae</taxon>
        <taxon>Myxococcus</taxon>
    </lineage>
</organism>
<evidence type="ECO:0000313" key="2">
    <source>
        <dbReference type="Proteomes" id="UP000315369"/>
    </source>
</evidence>
<gene>
    <name evidence="1" type="ORF">FJV41_31280</name>
</gene>
<comment type="caution">
    <text evidence="1">The sequence shown here is derived from an EMBL/GenBank/DDBJ whole genome shotgun (WGS) entry which is preliminary data.</text>
</comment>
<dbReference type="Proteomes" id="UP000315369">
    <property type="component" value="Unassembled WGS sequence"/>
</dbReference>
<name>A0A540WSK9_9BACT</name>
<dbReference type="EMBL" id="VIFM01000159">
    <property type="protein sequence ID" value="TQF12011.1"/>
    <property type="molecule type" value="Genomic_DNA"/>
</dbReference>
<dbReference type="AlphaFoldDB" id="A0A540WSK9"/>
<keyword evidence="2" id="KW-1185">Reference proteome</keyword>
<evidence type="ECO:0000313" key="1">
    <source>
        <dbReference type="EMBL" id="TQF12011.1"/>
    </source>
</evidence>
<reference evidence="1 2" key="1">
    <citation type="submission" date="2019-06" db="EMBL/GenBank/DDBJ databases">
        <authorList>
            <person name="Livingstone P."/>
            <person name="Whitworth D."/>
        </authorList>
    </citation>
    <scope>NUCLEOTIDE SEQUENCE [LARGE SCALE GENOMIC DNA]</scope>
    <source>
        <strain evidence="1 2">AM401</strain>
    </source>
</reference>
<proteinExistence type="predicted"/>